<name>A0A4U0Q5Y9_9NEIS</name>
<dbReference type="Gene3D" id="1.10.10.10">
    <property type="entry name" value="Winged helix-like DNA-binding domain superfamily/Winged helix DNA-binding domain"/>
    <property type="match status" value="1"/>
</dbReference>
<proteinExistence type="predicted"/>
<keyword evidence="4" id="KW-1185">Reference proteome</keyword>
<organism evidence="3 4">
    <name type="scientific">Chitiniphilus eburneus</name>
    <dbReference type="NCBI Taxonomy" id="2571148"/>
    <lineage>
        <taxon>Bacteria</taxon>
        <taxon>Pseudomonadati</taxon>
        <taxon>Pseudomonadota</taxon>
        <taxon>Betaproteobacteria</taxon>
        <taxon>Neisseriales</taxon>
        <taxon>Chitinibacteraceae</taxon>
        <taxon>Chitiniphilus</taxon>
    </lineage>
</organism>
<sequence length="281" mass="32062">MNAARNVIPFRRPEQREHRQMQQQDGFIAIPNVVEDALLRSPLTHRQERVYRAILRKTLGYGKTYDFIATSQLAVMTGVDESDVRKTLAQLVEMQLIERGNRKSIGTEMTPNLMPESWNFKQGESPRLPPQTGRITPNKQGELPPTKDNSKRQEDPPVVPPSEKPKRKPRAKGCKTTFAQFLEACRANHEPLLAEDDTIVQQVEDAGIPAEWIGVACHAFKCRYLDSAKTYIDWRAVIRNAIRENWFKLWYVAKEDGLHHLTTVGLEAQQAREAARARAAQ</sequence>
<evidence type="ECO:0000259" key="2">
    <source>
        <dbReference type="Pfam" id="PF04492"/>
    </source>
</evidence>
<dbReference type="AlphaFoldDB" id="A0A4U0Q5Y9"/>
<dbReference type="RefSeq" id="WP_136772515.1">
    <property type="nucleotide sequence ID" value="NZ_SUMF01000004.1"/>
</dbReference>
<dbReference type="Proteomes" id="UP000310016">
    <property type="component" value="Unassembled WGS sequence"/>
</dbReference>
<dbReference type="EMBL" id="SUMF01000004">
    <property type="protein sequence ID" value="TJZ75602.1"/>
    <property type="molecule type" value="Genomic_DNA"/>
</dbReference>
<accession>A0A4U0Q5Y9</accession>
<dbReference type="Pfam" id="PF04492">
    <property type="entry name" value="Phage_rep_O"/>
    <property type="match status" value="1"/>
</dbReference>
<dbReference type="OrthoDB" id="8565761at2"/>
<dbReference type="InterPro" id="IPR006497">
    <property type="entry name" value="Phage_lambda_VrpO_N"/>
</dbReference>
<dbReference type="NCBIfam" id="TIGR01610">
    <property type="entry name" value="phage_O_Nterm"/>
    <property type="match status" value="1"/>
</dbReference>
<gene>
    <name evidence="3" type="ORF">FAZ21_06725</name>
</gene>
<dbReference type="GO" id="GO:0006260">
    <property type="term" value="P:DNA replication"/>
    <property type="evidence" value="ECO:0007669"/>
    <property type="project" value="InterPro"/>
</dbReference>
<comment type="caution">
    <text evidence="3">The sequence shown here is derived from an EMBL/GenBank/DDBJ whole genome shotgun (WGS) entry which is preliminary data.</text>
</comment>
<feature type="region of interest" description="Disordered" evidence="1">
    <location>
        <begin position="103"/>
        <end position="173"/>
    </location>
</feature>
<reference evidence="3 4" key="1">
    <citation type="submission" date="2019-04" db="EMBL/GenBank/DDBJ databases">
        <title>Chitiniphilus eburnea sp. nov., a novel chitinolytic bacterium isolated from aquaculture sludge.</title>
        <authorList>
            <person name="Sheng M."/>
        </authorList>
    </citation>
    <scope>NUCLEOTIDE SEQUENCE [LARGE SCALE GENOMIC DNA]</scope>
    <source>
        <strain evidence="3 4">HX-2-15</strain>
    </source>
</reference>
<evidence type="ECO:0000313" key="4">
    <source>
        <dbReference type="Proteomes" id="UP000310016"/>
    </source>
</evidence>
<feature type="domain" description="Bacteriophage lambda Replication protein O N-terminal" evidence="2">
    <location>
        <begin position="21"/>
        <end position="105"/>
    </location>
</feature>
<evidence type="ECO:0000313" key="3">
    <source>
        <dbReference type="EMBL" id="TJZ75602.1"/>
    </source>
</evidence>
<evidence type="ECO:0000256" key="1">
    <source>
        <dbReference type="SAM" id="MobiDB-lite"/>
    </source>
</evidence>
<protein>
    <recommendedName>
        <fullName evidence="2">Bacteriophage lambda Replication protein O N-terminal domain-containing protein</fullName>
    </recommendedName>
</protein>
<dbReference type="InterPro" id="IPR036388">
    <property type="entry name" value="WH-like_DNA-bd_sf"/>
</dbReference>